<organism evidence="1 2">
    <name type="scientific">Marchantia polymorpha subsp. ruderalis</name>
    <dbReference type="NCBI Taxonomy" id="1480154"/>
    <lineage>
        <taxon>Eukaryota</taxon>
        <taxon>Viridiplantae</taxon>
        <taxon>Streptophyta</taxon>
        <taxon>Embryophyta</taxon>
        <taxon>Marchantiophyta</taxon>
        <taxon>Marchantiopsida</taxon>
        <taxon>Marchantiidae</taxon>
        <taxon>Marchantiales</taxon>
        <taxon>Marchantiaceae</taxon>
        <taxon>Marchantia</taxon>
    </lineage>
</organism>
<protein>
    <submittedName>
        <fullName evidence="1">Uncharacterized protein</fullName>
    </submittedName>
</protein>
<reference evidence="1" key="1">
    <citation type="submission" date="2016-03" db="EMBL/GenBank/DDBJ databases">
        <title>Mechanisms controlling the formation of the plant cell surface in tip-growing cells are functionally conserved among land plants.</title>
        <authorList>
            <person name="Honkanen S."/>
            <person name="Jones V.A."/>
            <person name="Morieri G."/>
            <person name="Champion C."/>
            <person name="Hetherington A.J."/>
            <person name="Kelly S."/>
            <person name="Saint-Marcoux D."/>
            <person name="Proust H."/>
            <person name="Prescott H."/>
            <person name="Dolan L."/>
        </authorList>
    </citation>
    <scope>NUCLEOTIDE SEQUENCE [LARGE SCALE GENOMIC DNA]</scope>
    <source>
        <tissue evidence="1">Whole gametophyte</tissue>
    </source>
</reference>
<accession>A0A176VNY0</accession>
<evidence type="ECO:0000313" key="2">
    <source>
        <dbReference type="Proteomes" id="UP000077202"/>
    </source>
</evidence>
<dbReference type="AlphaFoldDB" id="A0A176VNY0"/>
<keyword evidence="2" id="KW-1185">Reference proteome</keyword>
<proteinExistence type="predicted"/>
<gene>
    <name evidence="1" type="ORF">AXG93_531s1000</name>
</gene>
<evidence type="ECO:0000313" key="1">
    <source>
        <dbReference type="EMBL" id="OAE22618.1"/>
    </source>
</evidence>
<comment type="caution">
    <text evidence="1">The sequence shown here is derived from an EMBL/GenBank/DDBJ whole genome shotgun (WGS) entry which is preliminary data.</text>
</comment>
<sequence length="170" mass="18330">MTVLLLGPSVIRTVSIREQPQDASSGVAPKENAPEFCPDVHLEYSTSESLNAQQYAVHGAAASQRLGGPDISQSGSSFVPRLCASNAAIEPFGNFRLANLFLKEGQLFFTFDAKHFSCPSKCNIDWRRRLKSLTAFLCKNEPGDLKAVAGLREPTGGIAKASSCCMPPRL</sequence>
<name>A0A176VNY0_MARPO</name>
<dbReference type="Proteomes" id="UP000077202">
    <property type="component" value="Unassembled WGS sequence"/>
</dbReference>
<dbReference type="EMBL" id="LVLJ01003104">
    <property type="protein sequence ID" value="OAE22618.1"/>
    <property type="molecule type" value="Genomic_DNA"/>
</dbReference>